<accession>B6HWP4</accession>
<dbReference type="Gene3D" id="3.40.50.80">
    <property type="entry name" value="Nucleotide-binding domain of ferredoxin-NADP reductase (FNR) module"/>
    <property type="match status" value="1"/>
</dbReference>
<dbReference type="Proteomes" id="UP000000724">
    <property type="component" value="Contig Pc00c24"/>
</dbReference>
<evidence type="ECO:0000256" key="2">
    <source>
        <dbReference type="SAM" id="Phobius"/>
    </source>
</evidence>
<dbReference type="HOGENOM" id="CLU_032234_0_0_1"/>
<dbReference type="EMBL" id="AM920439">
    <property type="protein sequence ID" value="CAP86994.1"/>
    <property type="molecule type" value="Genomic_DNA"/>
</dbReference>
<dbReference type="InterPro" id="IPR051410">
    <property type="entry name" value="Ferric/Cupric_Reductase"/>
</dbReference>
<dbReference type="BioCyc" id="PCHR:PC24G00860-MONOMER"/>
<feature type="transmembrane region" description="Helical" evidence="2">
    <location>
        <begin position="74"/>
        <end position="94"/>
    </location>
</feature>
<dbReference type="VEuPathDB" id="FungiDB:PCH_Pc24g00860"/>
<sequence>MSRPVSKFAEWLARASIQDTFGLCGLLALVCWICCSLGRRFRHLPLRLQQVSWRSFFQAPTPGVLQWLDIPTYLQGGVLTALVIANTIVISLHAQTWVDVQRRAGCLAVTHLVPLCSGFSFSLPAHVYYVERDTFYWAHRWLGRICVLHCLLHGSVLGANARNKSHGARLAIPLLAGCSLVSILPWTLAAILRRWPQLGLKVHYMLASIATGALFYHLIDRVSSYRWVLLGGICAGCAWSAGTCLHTMWYHIAQAADHATYSTIHFPVCVLGPYGHPPNLGQYGTIVFVLEDIGLFRALPFIRHLVQESRSRRNTVRRLEVLWQVRLKHFSESPIMLGCFAVSCAYRNRPPPLGGG</sequence>
<dbReference type="eggNOG" id="ENOG502RPF9">
    <property type="taxonomic scope" value="Eukaryota"/>
</dbReference>
<reference evidence="3 4" key="1">
    <citation type="journal article" date="2008" name="Nat. Biotechnol.">
        <title>Genome sequencing and analysis of the filamentous fungus Penicillium chrysogenum.</title>
        <authorList>
            <person name="van den Berg M.A."/>
            <person name="Albang R."/>
            <person name="Albermann K."/>
            <person name="Badger J.H."/>
            <person name="Daran J.-M."/>
            <person name="Driessen A.J.M."/>
            <person name="Garcia-Estrada C."/>
            <person name="Fedorova N.D."/>
            <person name="Harris D.M."/>
            <person name="Heijne W.H.M."/>
            <person name="Joardar V.S."/>
            <person name="Kiel J.A.K.W."/>
            <person name="Kovalchuk A."/>
            <person name="Martin J.F."/>
            <person name="Nierman W.C."/>
            <person name="Nijland J.G."/>
            <person name="Pronk J.T."/>
            <person name="Roubos J.A."/>
            <person name="van der Klei I.J."/>
            <person name="van Peij N.N.M.E."/>
            <person name="Veenhuis M."/>
            <person name="von Doehren H."/>
            <person name="Wagner C."/>
            <person name="Wortman J.R."/>
            <person name="Bovenberg R.A.L."/>
        </authorList>
    </citation>
    <scope>NUCLEOTIDE SEQUENCE [LARGE SCALE GENOMIC DNA]</scope>
    <source>
        <strain evidence="4">ATCC 28089 / DSM 1075 / NRRL 1951 / Wisconsin 54-1255</strain>
    </source>
</reference>
<feature type="transmembrane region" description="Helical" evidence="2">
    <location>
        <begin position="171"/>
        <end position="192"/>
    </location>
</feature>
<dbReference type="OrthoDB" id="3437351at2759"/>
<dbReference type="GO" id="GO:0006826">
    <property type="term" value="P:iron ion transport"/>
    <property type="evidence" value="ECO:0007669"/>
    <property type="project" value="TreeGrafter"/>
</dbReference>
<dbReference type="InterPro" id="IPR039261">
    <property type="entry name" value="FNR_nucleotide-bd"/>
</dbReference>
<keyword evidence="4" id="KW-1185">Reference proteome</keyword>
<protein>
    <submittedName>
        <fullName evidence="3">Pc24g00860 protein</fullName>
    </submittedName>
</protein>
<dbReference type="GO" id="GO:0000293">
    <property type="term" value="F:ferric-chelate reductase activity"/>
    <property type="evidence" value="ECO:0007669"/>
    <property type="project" value="TreeGrafter"/>
</dbReference>
<feature type="transmembrane region" description="Helical" evidence="2">
    <location>
        <begin position="20"/>
        <end position="39"/>
    </location>
</feature>
<dbReference type="GO" id="GO:0006879">
    <property type="term" value="P:intracellular iron ion homeostasis"/>
    <property type="evidence" value="ECO:0007669"/>
    <property type="project" value="TreeGrafter"/>
</dbReference>
<keyword evidence="2" id="KW-0812">Transmembrane</keyword>
<evidence type="ECO:0000256" key="1">
    <source>
        <dbReference type="ARBA" id="ARBA00022448"/>
    </source>
</evidence>
<organism evidence="3 4">
    <name type="scientific">Penicillium rubens (strain ATCC 28089 / DSM 1075 / NRRL 1951 / Wisconsin 54-1255)</name>
    <name type="common">Penicillium chrysogenum</name>
    <dbReference type="NCBI Taxonomy" id="500485"/>
    <lineage>
        <taxon>Eukaryota</taxon>
        <taxon>Fungi</taxon>
        <taxon>Dikarya</taxon>
        <taxon>Ascomycota</taxon>
        <taxon>Pezizomycotina</taxon>
        <taxon>Eurotiomycetes</taxon>
        <taxon>Eurotiomycetidae</taxon>
        <taxon>Eurotiales</taxon>
        <taxon>Aspergillaceae</taxon>
        <taxon>Penicillium</taxon>
        <taxon>Penicillium chrysogenum species complex</taxon>
    </lineage>
</organism>
<keyword evidence="2" id="KW-1133">Transmembrane helix</keyword>
<keyword evidence="2" id="KW-0472">Membrane</keyword>
<feature type="transmembrane region" description="Helical" evidence="2">
    <location>
        <begin position="106"/>
        <end position="129"/>
    </location>
</feature>
<proteinExistence type="predicted"/>
<evidence type="ECO:0000313" key="3">
    <source>
        <dbReference type="EMBL" id="CAP86994.1"/>
    </source>
</evidence>
<dbReference type="GO" id="GO:0015677">
    <property type="term" value="P:copper ion import"/>
    <property type="evidence" value="ECO:0007669"/>
    <property type="project" value="TreeGrafter"/>
</dbReference>
<gene>
    <name evidence="3" type="ORF">Pc24g00860</name>
    <name evidence="3" type="ORF">PCH_Pc24g00860</name>
</gene>
<keyword evidence="1" id="KW-0813">Transport</keyword>
<dbReference type="PANTHER" id="PTHR32361:SF26">
    <property type="entry name" value="FAD-BINDING 8 DOMAIN-CONTAINING PROTEIN-RELATED"/>
    <property type="match status" value="1"/>
</dbReference>
<dbReference type="AlphaFoldDB" id="B6HWP4"/>
<dbReference type="GO" id="GO:0005886">
    <property type="term" value="C:plasma membrane"/>
    <property type="evidence" value="ECO:0007669"/>
    <property type="project" value="TreeGrafter"/>
</dbReference>
<name>B6HWP4_PENRW</name>
<feature type="transmembrane region" description="Helical" evidence="2">
    <location>
        <begin position="198"/>
        <end position="216"/>
    </location>
</feature>
<dbReference type="OMA" id="NARNKSH"/>
<dbReference type="PANTHER" id="PTHR32361">
    <property type="entry name" value="FERRIC/CUPRIC REDUCTASE TRANSMEMBRANE COMPONENT"/>
    <property type="match status" value="1"/>
</dbReference>
<evidence type="ECO:0000313" key="4">
    <source>
        <dbReference type="Proteomes" id="UP000000724"/>
    </source>
</evidence>
<feature type="transmembrane region" description="Helical" evidence="2">
    <location>
        <begin position="228"/>
        <end position="252"/>
    </location>
</feature>